<dbReference type="Gene3D" id="3.40.630.30">
    <property type="match status" value="1"/>
</dbReference>
<organism evidence="3 4">
    <name type="scientific">Acinetobacter lwoffii</name>
    <dbReference type="NCBI Taxonomy" id="28090"/>
    <lineage>
        <taxon>Bacteria</taxon>
        <taxon>Pseudomonadati</taxon>
        <taxon>Pseudomonadota</taxon>
        <taxon>Gammaproteobacteria</taxon>
        <taxon>Moraxellales</taxon>
        <taxon>Moraxellaceae</taxon>
        <taxon>Acinetobacter</taxon>
    </lineage>
</organism>
<reference evidence="3" key="1">
    <citation type="journal article" date="2021" name="PeerJ">
        <title>Extensive microbial diversity within the chicken gut microbiome revealed by metagenomics and culture.</title>
        <authorList>
            <person name="Gilroy R."/>
            <person name="Ravi A."/>
            <person name="Getino M."/>
            <person name="Pursley I."/>
            <person name="Horton D.L."/>
            <person name="Alikhan N.F."/>
            <person name="Baker D."/>
            <person name="Gharbi K."/>
            <person name="Hall N."/>
            <person name="Watson M."/>
            <person name="Adriaenssens E.M."/>
            <person name="Foster-Nyarko E."/>
            <person name="Jarju S."/>
            <person name="Secka A."/>
            <person name="Antonio M."/>
            <person name="Oren A."/>
            <person name="Chaudhuri R.R."/>
            <person name="La Ragione R."/>
            <person name="Hildebrand F."/>
            <person name="Pallen M.J."/>
        </authorList>
    </citation>
    <scope>NUCLEOTIDE SEQUENCE</scope>
    <source>
        <strain evidence="3">CHK135-1449</strain>
    </source>
</reference>
<dbReference type="GO" id="GO:0008080">
    <property type="term" value="F:N-acetyltransferase activity"/>
    <property type="evidence" value="ECO:0007669"/>
    <property type="project" value="InterPro"/>
</dbReference>
<evidence type="ECO:0000313" key="4">
    <source>
        <dbReference type="Proteomes" id="UP000787156"/>
    </source>
</evidence>
<name>A0A9D2URH9_ACILW</name>
<accession>A0A9D2URH9</accession>
<comment type="caution">
    <text evidence="3">The sequence shown here is derived from an EMBL/GenBank/DDBJ whole genome shotgun (WGS) entry which is preliminary data.</text>
</comment>
<dbReference type="PROSITE" id="PS51186">
    <property type="entry name" value="GNAT"/>
    <property type="match status" value="1"/>
</dbReference>
<dbReference type="PANTHER" id="PTHR13947">
    <property type="entry name" value="GNAT FAMILY N-ACETYLTRANSFERASE"/>
    <property type="match status" value="1"/>
</dbReference>
<proteinExistence type="predicted"/>
<dbReference type="AlphaFoldDB" id="A0A9D2URH9"/>
<reference evidence="3" key="2">
    <citation type="submission" date="2021-09" db="EMBL/GenBank/DDBJ databases">
        <authorList>
            <person name="Gilroy R."/>
        </authorList>
    </citation>
    <scope>NUCLEOTIDE SEQUENCE</scope>
    <source>
        <strain evidence="3">CHK135-1449</strain>
    </source>
</reference>
<evidence type="ECO:0000256" key="1">
    <source>
        <dbReference type="ARBA" id="ARBA00022679"/>
    </source>
</evidence>
<dbReference type="Proteomes" id="UP000787156">
    <property type="component" value="Unassembled WGS sequence"/>
</dbReference>
<dbReference type="InterPro" id="IPR000182">
    <property type="entry name" value="GNAT_dom"/>
</dbReference>
<dbReference type="InterPro" id="IPR016181">
    <property type="entry name" value="Acyl_CoA_acyltransferase"/>
</dbReference>
<dbReference type="PANTHER" id="PTHR13947:SF37">
    <property type="entry name" value="LD18367P"/>
    <property type="match status" value="1"/>
</dbReference>
<dbReference type="CDD" id="cd04301">
    <property type="entry name" value="NAT_SF"/>
    <property type="match status" value="1"/>
</dbReference>
<gene>
    <name evidence="3" type="ORF">K8V79_04930</name>
</gene>
<protein>
    <submittedName>
        <fullName evidence="3">GNAT family N-acetyltransferase</fullName>
    </submittedName>
</protein>
<sequence length="161" mass="18201">MYSIRLIQPEDNAQIAAIIRRVSQEFGLAAESGFAVGDSILDKLYQVYQQSNSAYWVIIDKQNIIYGGGGIAPLQGDANILEIQKMYFLPEIRRQGLAKKVLELAFEFAQAHHINAVYLETTKALWQAVRLYEKLGFEHLDSPKGNTGHSEACEIWMLKKL</sequence>
<evidence type="ECO:0000313" key="3">
    <source>
        <dbReference type="EMBL" id="HJF27576.1"/>
    </source>
</evidence>
<keyword evidence="1" id="KW-0808">Transferase</keyword>
<dbReference type="EMBL" id="DYWX01000049">
    <property type="protein sequence ID" value="HJF27576.1"/>
    <property type="molecule type" value="Genomic_DNA"/>
</dbReference>
<dbReference type="SUPFAM" id="SSF55729">
    <property type="entry name" value="Acyl-CoA N-acyltransferases (Nat)"/>
    <property type="match status" value="1"/>
</dbReference>
<evidence type="ECO:0000259" key="2">
    <source>
        <dbReference type="PROSITE" id="PS51186"/>
    </source>
</evidence>
<dbReference type="InterPro" id="IPR050769">
    <property type="entry name" value="NAT_camello-type"/>
</dbReference>
<feature type="domain" description="N-acetyltransferase" evidence="2">
    <location>
        <begin position="2"/>
        <end position="161"/>
    </location>
</feature>
<dbReference type="Pfam" id="PF00583">
    <property type="entry name" value="Acetyltransf_1"/>
    <property type="match status" value="1"/>
</dbReference>